<name>A0A4C2ACT0_EUMVA</name>
<keyword evidence="2" id="KW-1185">Reference proteome</keyword>
<accession>A0A4C2ACT0</accession>
<reference evidence="1 2" key="1">
    <citation type="journal article" date="2019" name="Commun. Biol.">
        <title>The bagworm genome reveals a unique fibroin gene that provides high tensile strength.</title>
        <authorList>
            <person name="Kono N."/>
            <person name="Nakamura H."/>
            <person name="Ohtoshi R."/>
            <person name="Tomita M."/>
            <person name="Numata K."/>
            <person name="Arakawa K."/>
        </authorList>
    </citation>
    <scope>NUCLEOTIDE SEQUENCE [LARGE SCALE GENOMIC DNA]</scope>
</reference>
<dbReference type="EMBL" id="BGZK01002856">
    <property type="protein sequence ID" value="GBP97009.1"/>
    <property type="molecule type" value="Genomic_DNA"/>
</dbReference>
<sequence>MAGEALRSKLSWWQWVRHGYFEPTVRPGFTGASTVGRVALDHAGNVVAVTDRWVAGAENAQEVRRRWLTRLKTDSFISVNSSALRFEANLNRWPAATNGVKSITKI</sequence>
<organism evidence="1 2">
    <name type="scientific">Eumeta variegata</name>
    <name type="common">Bagworm moth</name>
    <name type="synonym">Eumeta japonica</name>
    <dbReference type="NCBI Taxonomy" id="151549"/>
    <lineage>
        <taxon>Eukaryota</taxon>
        <taxon>Metazoa</taxon>
        <taxon>Ecdysozoa</taxon>
        <taxon>Arthropoda</taxon>
        <taxon>Hexapoda</taxon>
        <taxon>Insecta</taxon>
        <taxon>Pterygota</taxon>
        <taxon>Neoptera</taxon>
        <taxon>Endopterygota</taxon>
        <taxon>Lepidoptera</taxon>
        <taxon>Glossata</taxon>
        <taxon>Ditrysia</taxon>
        <taxon>Tineoidea</taxon>
        <taxon>Psychidae</taxon>
        <taxon>Oiketicinae</taxon>
        <taxon>Eumeta</taxon>
    </lineage>
</organism>
<gene>
    <name evidence="1" type="ORF">EVAR_100330_1</name>
</gene>
<protein>
    <submittedName>
        <fullName evidence="1">Uncharacterized protein</fullName>
    </submittedName>
</protein>
<dbReference type="AlphaFoldDB" id="A0A4C2ACT0"/>
<dbReference type="Proteomes" id="UP000299102">
    <property type="component" value="Unassembled WGS sequence"/>
</dbReference>
<evidence type="ECO:0000313" key="1">
    <source>
        <dbReference type="EMBL" id="GBP97009.1"/>
    </source>
</evidence>
<proteinExistence type="predicted"/>
<comment type="caution">
    <text evidence="1">The sequence shown here is derived from an EMBL/GenBank/DDBJ whole genome shotgun (WGS) entry which is preliminary data.</text>
</comment>
<evidence type="ECO:0000313" key="2">
    <source>
        <dbReference type="Proteomes" id="UP000299102"/>
    </source>
</evidence>